<reference evidence="2 3" key="1">
    <citation type="submission" date="2018-08" db="EMBL/GenBank/DDBJ databases">
        <title>A genome reference for cultivated species of the human gut microbiota.</title>
        <authorList>
            <person name="Zou Y."/>
            <person name="Xue W."/>
            <person name="Luo G."/>
        </authorList>
    </citation>
    <scope>NUCLEOTIDE SEQUENCE [LARGE SCALE GENOMIC DNA]</scope>
    <source>
        <strain evidence="2 3">AF22-3AC</strain>
    </source>
</reference>
<feature type="signal peptide" evidence="1">
    <location>
        <begin position="1"/>
        <end position="25"/>
    </location>
</feature>
<keyword evidence="1" id="KW-0732">Signal</keyword>
<evidence type="ECO:0000313" key="3">
    <source>
        <dbReference type="Proteomes" id="UP000283341"/>
    </source>
</evidence>
<protein>
    <recommendedName>
        <fullName evidence="4">IPT/TIG domain-containing protein</fullName>
    </recommendedName>
</protein>
<evidence type="ECO:0000256" key="1">
    <source>
        <dbReference type="SAM" id="SignalP"/>
    </source>
</evidence>
<dbReference type="Proteomes" id="UP000283341">
    <property type="component" value="Unassembled WGS sequence"/>
</dbReference>
<dbReference type="PROSITE" id="PS51257">
    <property type="entry name" value="PROKAR_LIPOPROTEIN"/>
    <property type="match status" value="1"/>
</dbReference>
<dbReference type="EMBL" id="QRVJ01000043">
    <property type="protein sequence ID" value="RGS31121.1"/>
    <property type="molecule type" value="Genomic_DNA"/>
</dbReference>
<dbReference type="Gene3D" id="2.60.40.10">
    <property type="entry name" value="Immunoglobulins"/>
    <property type="match status" value="5"/>
</dbReference>
<dbReference type="RefSeq" id="WP_118403986.1">
    <property type="nucleotide sequence ID" value="NZ_JADNFX010000016.1"/>
</dbReference>
<organism evidence="2 3">
    <name type="scientific">Bacteroides cellulosilyticus</name>
    <dbReference type="NCBI Taxonomy" id="246787"/>
    <lineage>
        <taxon>Bacteria</taxon>
        <taxon>Pseudomonadati</taxon>
        <taxon>Bacteroidota</taxon>
        <taxon>Bacteroidia</taxon>
        <taxon>Bacteroidales</taxon>
        <taxon>Bacteroidaceae</taxon>
        <taxon>Bacteroides</taxon>
    </lineage>
</organism>
<gene>
    <name evidence="2" type="ORF">DWX97_25490</name>
</gene>
<dbReference type="AlphaFoldDB" id="A0A412I2K0"/>
<evidence type="ECO:0008006" key="4">
    <source>
        <dbReference type="Google" id="ProtNLM"/>
    </source>
</evidence>
<comment type="caution">
    <text evidence="2">The sequence shown here is derived from an EMBL/GenBank/DDBJ whole genome shotgun (WGS) entry which is preliminary data.</text>
</comment>
<sequence>MNKTYKLSALWMMCLILLGCLSFSACDDGDEEDTNQYKGGISLNVFGPSPVARGGELRFLGSGMDKIQSISIPGCGEITDIEVISANEIRVTVPQTAEVGYVTLKTPTGEITTKTKITYTEPIGVETITPNPVKPGEVLVIKGEYLNLIKEVIFFEELPVGEDDFIAHSRKEIQVKVPMEARTGDVTLADASSEDSDALRNLIHVKGLVVILPSVEAPLDLTAKKPGDEIVVKGKDLDLVNIVKMPNGEEVEFDYAKSGEGEETITFILPENATNGAVVMIPASGVEVAIANIGMALPEKVVATPDSGLRGGDMITLTGINMELVTTVTFPGVEEAVEPASKSATEVEVVMPVAAISGELLLNTASGTSVPVAITTLKPEFMAFVNDVVSLGSDVIIQGKNLDLVAKVVYTGGAEVEVTPTSTTELTIAMPTMGTESGVLTLVMGNGEMVETGKLTINAPEFCYIPVLPGEDEELRGGEVLQLKAENGDKLTGVQVNGTNVQYILTPDGNLFVNIPQMAGEGSTIKLISSNGSIEYTIDFIPATEIENVVMNEMRDLGSWAGEDAGGTFRLYKTNLVKAGFAVGAKLRFYVKAYKYTQIQMNDANWGGYNTLQYEADECPPMIEVNVTQELYDKIMNTSDGWSDTGFIIQGEGCIVNKVSVWYEISMKTYLWKGSCGPTNWNGDCVVIIADDDKKLLKPGKTMGFEFYCDSATDYWQVEFMNSWWNTLPSLMNADGSRHIWEFAATDTSLTYVMTQADIDLINSADLLFGGNGVVITAVYVE</sequence>
<name>A0A412I2K0_9BACE</name>
<accession>A0A412I2K0</accession>
<proteinExistence type="predicted"/>
<feature type="chain" id="PRO_5019108292" description="IPT/TIG domain-containing protein" evidence="1">
    <location>
        <begin position="26"/>
        <end position="782"/>
    </location>
</feature>
<dbReference type="InterPro" id="IPR013783">
    <property type="entry name" value="Ig-like_fold"/>
</dbReference>
<evidence type="ECO:0000313" key="2">
    <source>
        <dbReference type="EMBL" id="RGS31121.1"/>
    </source>
</evidence>